<gene>
    <name evidence="2" type="ORF">SMD44_00960</name>
</gene>
<name>A0A1Z1W595_9ACTN</name>
<sequence>MSSEPWTIDSIAHAIPVAETRQAFLREVNLTPLPDLPDVLARWQHVVEKWQSEDAPRVQDALEYAKAHNGELPAEYRETPESRTGWDQWEQSMRQHQGHTAA</sequence>
<dbReference type="Proteomes" id="UP000195880">
    <property type="component" value="Chromosome"/>
</dbReference>
<dbReference type="KEGG" id="salf:SMD44_00960"/>
<dbReference type="RefSeq" id="WP_087882960.1">
    <property type="nucleotide sequence ID" value="NZ_CP021748.1"/>
</dbReference>
<evidence type="ECO:0000313" key="3">
    <source>
        <dbReference type="Proteomes" id="UP000195880"/>
    </source>
</evidence>
<protein>
    <submittedName>
        <fullName evidence="2">Uncharacterized protein</fullName>
    </submittedName>
</protein>
<evidence type="ECO:0000313" key="2">
    <source>
        <dbReference type="EMBL" id="ARX81562.1"/>
    </source>
</evidence>
<accession>A0A1Z1W595</accession>
<organism evidence="2 3">
    <name type="scientific">Streptomyces alboflavus</name>
    <dbReference type="NCBI Taxonomy" id="67267"/>
    <lineage>
        <taxon>Bacteria</taxon>
        <taxon>Bacillati</taxon>
        <taxon>Actinomycetota</taxon>
        <taxon>Actinomycetes</taxon>
        <taxon>Kitasatosporales</taxon>
        <taxon>Streptomycetaceae</taxon>
        <taxon>Streptomyces</taxon>
    </lineage>
</organism>
<dbReference type="AlphaFoldDB" id="A0A1Z1W595"/>
<feature type="compositionally biased region" description="Basic and acidic residues" evidence="1">
    <location>
        <begin position="69"/>
        <end position="81"/>
    </location>
</feature>
<keyword evidence="3" id="KW-1185">Reference proteome</keyword>
<feature type="region of interest" description="Disordered" evidence="1">
    <location>
        <begin position="69"/>
        <end position="102"/>
    </location>
</feature>
<dbReference type="EMBL" id="CP021748">
    <property type="protein sequence ID" value="ARX81562.1"/>
    <property type="molecule type" value="Genomic_DNA"/>
</dbReference>
<reference evidence="2 3" key="1">
    <citation type="submission" date="2017-05" db="EMBL/GenBank/DDBJ databases">
        <title>Streptomyces alboflavus Genome sequencing and assembly.</title>
        <authorList>
            <person name="Wang Y."/>
            <person name="Du B."/>
            <person name="Ding Y."/>
            <person name="Liu H."/>
            <person name="Hou Q."/>
            <person name="Liu K."/>
            <person name="Wang C."/>
            <person name="Yao L."/>
        </authorList>
    </citation>
    <scope>NUCLEOTIDE SEQUENCE [LARGE SCALE GENOMIC DNA]</scope>
    <source>
        <strain evidence="2 3">MDJK44</strain>
    </source>
</reference>
<proteinExistence type="predicted"/>
<dbReference type="OrthoDB" id="4290076at2"/>
<evidence type="ECO:0000256" key="1">
    <source>
        <dbReference type="SAM" id="MobiDB-lite"/>
    </source>
</evidence>